<accession>A0A8J2YBS3</accession>
<sequence length="365" mass="40919">MSIILSNGVATPPYVIEQKTTMDFARQFFQKDFHDIERLLRIFQNGRIKQRYFAAPLDWFQTSHTFSEKNDLYCRMALDLSIEAINACLTNHDYLRGPVTPDQIDAIIFVSTTGLATPSMDARIMNAMPFGSHTKRIPIWGLGCAGGTAGLARAHEYCQAFPHAAVLVVSVELCSLTFQHQDRSKSNLIGVSLFADGAACSLIVGEESSLCEQTHRGIVPKIITSESTLLHDAEDVMGWEIKDDGLYVVFSKSIPNLVAQWLQPVVSTFLHKWERSIDEVQHMIAHPGGRKVLEAYESSLKVERYKLESAWDVLQHYGNMSSPTVLYVLDRVMKKEHQRKECGLALSLGPGFSAELLLMEWEAVP</sequence>
<gene>
    <name evidence="7" type="primary">bcsA</name>
    <name evidence="7" type="ORF">GCM10011391_11280</name>
</gene>
<evidence type="ECO:0000259" key="6">
    <source>
        <dbReference type="Pfam" id="PF02797"/>
    </source>
</evidence>
<evidence type="ECO:0000259" key="5">
    <source>
        <dbReference type="Pfam" id="PF00195"/>
    </source>
</evidence>
<keyword evidence="8" id="KW-1185">Reference proteome</keyword>
<evidence type="ECO:0000256" key="2">
    <source>
        <dbReference type="ARBA" id="ARBA00022679"/>
    </source>
</evidence>
<name>A0A8J2YBS3_9BACL</name>
<dbReference type="InterPro" id="IPR001099">
    <property type="entry name" value="Chalcone/stilbene_synt_N"/>
</dbReference>
<organism evidence="7 8">
    <name type="scientific">Pullulanibacillus camelliae</name>
    <dbReference type="NCBI Taxonomy" id="1707096"/>
    <lineage>
        <taxon>Bacteria</taxon>
        <taxon>Bacillati</taxon>
        <taxon>Bacillota</taxon>
        <taxon>Bacilli</taxon>
        <taxon>Bacillales</taxon>
        <taxon>Sporolactobacillaceae</taxon>
        <taxon>Pullulanibacillus</taxon>
    </lineage>
</organism>
<dbReference type="CDD" id="cd00831">
    <property type="entry name" value="CHS_like"/>
    <property type="match status" value="1"/>
</dbReference>
<dbReference type="InterPro" id="IPR016039">
    <property type="entry name" value="Thiolase-like"/>
</dbReference>
<reference evidence="7" key="1">
    <citation type="journal article" date="2014" name="Int. J. Syst. Evol. Microbiol.">
        <title>Complete genome sequence of Corynebacterium casei LMG S-19264T (=DSM 44701T), isolated from a smear-ripened cheese.</title>
        <authorList>
            <consortium name="US DOE Joint Genome Institute (JGI-PGF)"/>
            <person name="Walter F."/>
            <person name="Albersmeier A."/>
            <person name="Kalinowski J."/>
            <person name="Ruckert C."/>
        </authorList>
    </citation>
    <scope>NUCLEOTIDE SEQUENCE</scope>
    <source>
        <strain evidence="7">CGMCC 1.15371</strain>
    </source>
</reference>
<proteinExistence type="inferred from homology"/>
<evidence type="ECO:0000256" key="3">
    <source>
        <dbReference type="ARBA" id="ARBA00023315"/>
    </source>
</evidence>
<dbReference type="PIRSF" id="PIRSF000451">
    <property type="entry name" value="PKS_III"/>
    <property type="match status" value="1"/>
</dbReference>
<dbReference type="RefSeq" id="WP_188690399.1">
    <property type="nucleotide sequence ID" value="NZ_BMIR01000003.1"/>
</dbReference>
<dbReference type="Gene3D" id="3.40.47.10">
    <property type="match status" value="2"/>
</dbReference>
<evidence type="ECO:0000256" key="4">
    <source>
        <dbReference type="PIRSR" id="PIRSR000451-1"/>
    </source>
</evidence>
<dbReference type="EMBL" id="BMIR01000003">
    <property type="protein sequence ID" value="GGE34330.1"/>
    <property type="molecule type" value="Genomic_DNA"/>
</dbReference>
<dbReference type="SUPFAM" id="SSF53901">
    <property type="entry name" value="Thiolase-like"/>
    <property type="match status" value="2"/>
</dbReference>
<dbReference type="InterPro" id="IPR012328">
    <property type="entry name" value="Chalcone/stilbene_synt_C"/>
</dbReference>
<dbReference type="PANTHER" id="PTHR11877:SF99">
    <property type="entry name" value="1,3,6,8-TETRAHYDROXYNAPHTHALENE SYNTHASE"/>
    <property type="match status" value="1"/>
</dbReference>
<feature type="active site" description="Acyl-thioester intermediate" evidence="4">
    <location>
        <position position="144"/>
    </location>
</feature>
<keyword evidence="3" id="KW-0012">Acyltransferase</keyword>
<feature type="domain" description="Chalcone/stilbene synthase N-terminal" evidence="5">
    <location>
        <begin position="3"/>
        <end position="205"/>
    </location>
</feature>
<comment type="caution">
    <text evidence="7">The sequence shown here is derived from an EMBL/GenBank/DDBJ whole genome shotgun (WGS) entry which is preliminary data.</text>
</comment>
<dbReference type="GO" id="GO:0016747">
    <property type="term" value="F:acyltransferase activity, transferring groups other than amino-acyl groups"/>
    <property type="evidence" value="ECO:0007669"/>
    <property type="project" value="InterPro"/>
</dbReference>
<evidence type="ECO:0000313" key="8">
    <source>
        <dbReference type="Proteomes" id="UP000628775"/>
    </source>
</evidence>
<dbReference type="GO" id="GO:0030639">
    <property type="term" value="P:polyketide biosynthetic process"/>
    <property type="evidence" value="ECO:0007669"/>
    <property type="project" value="TreeGrafter"/>
</dbReference>
<reference evidence="7" key="2">
    <citation type="submission" date="2020-09" db="EMBL/GenBank/DDBJ databases">
        <authorList>
            <person name="Sun Q."/>
            <person name="Zhou Y."/>
        </authorList>
    </citation>
    <scope>NUCLEOTIDE SEQUENCE</scope>
    <source>
        <strain evidence="7">CGMCC 1.15371</strain>
    </source>
</reference>
<protein>
    <submittedName>
        <fullName evidence="7">Putative chalcone synthase</fullName>
    </submittedName>
</protein>
<feature type="domain" description="Chalcone/stilbene synthase C-terminal" evidence="6">
    <location>
        <begin position="223"/>
        <end position="359"/>
    </location>
</feature>
<keyword evidence="2" id="KW-0808">Transferase</keyword>
<evidence type="ECO:0000313" key="7">
    <source>
        <dbReference type="EMBL" id="GGE34330.1"/>
    </source>
</evidence>
<dbReference type="AlphaFoldDB" id="A0A8J2YBS3"/>
<dbReference type="Pfam" id="PF00195">
    <property type="entry name" value="Chal_sti_synt_N"/>
    <property type="match status" value="1"/>
</dbReference>
<comment type="similarity">
    <text evidence="1">Belongs to the thiolase-like superfamily. Chalcone/stilbene synthases family.</text>
</comment>
<dbReference type="Pfam" id="PF02797">
    <property type="entry name" value="Chal_sti_synt_C"/>
    <property type="match status" value="1"/>
</dbReference>
<evidence type="ECO:0000256" key="1">
    <source>
        <dbReference type="ARBA" id="ARBA00005531"/>
    </source>
</evidence>
<dbReference type="PANTHER" id="PTHR11877">
    <property type="entry name" value="HYDROXYMETHYLGLUTARYL-COA SYNTHASE"/>
    <property type="match status" value="1"/>
</dbReference>
<dbReference type="Proteomes" id="UP000628775">
    <property type="component" value="Unassembled WGS sequence"/>
</dbReference>
<dbReference type="InterPro" id="IPR011141">
    <property type="entry name" value="Polyketide_synthase_type-III"/>
</dbReference>